<reference evidence="2 3" key="1">
    <citation type="submission" date="2020-08" db="EMBL/GenBank/DDBJ databases">
        <title>A Genomic Blueprint of the Chicken Gut Microbiome.</title>
        <authorList>
            <person name="Gilroy R."/>
            <person name="Ravi A."/>
            <person name="Getino M."/>
            <person name="Pursley I."/>
            <person name="Horton D.L."/>
            <person name="Alikhan N.-F."/>
            <person name="Baker D."/>
            <person name="Gharbi K."/>
            <person name="Hall N."/>
            <person name="Watson M."/>
            <person name="Adriaenssens E.M."/>
            <person name="Foster-Nyarko E."/>
            <person name="Jarju S."/>
            <person name="Secka A."/>
            <person name="Antonio M."/>
            <person name="Oren A."/>
            <person name="Chaudhuri R."/>
            <person name="La Ragione R.M."/>
            <person name="Hildebrand F."/>
            <person name="Pallen M.J."/>
        </authorList>
    </citation>
    <scope>NUCLEOTIDE SEQUENCE [LARGE SCALE GENOMIC DNA]</scope>
    <source>
        <strain evidence="2 3">Sa3CVN1</strain>
    </source>
</reference>
<gene>
    <name evidence="2" type="ORF">H9661_10695</name>
</gene>
<dbReference type="RefSeq" id="WP_191768735.1">
    <property type="nucleotide sequence ID" value="NZ_JACSRA010000015.1"/>
</dbReference>
<dbReference type="Pfam" id="PF13349">
    <property type="entry name" value="DUF4097"/>
    <property type="match status" value="1"/>
</dbReference>
<keyword evidence="3" id="KW-1185">Reference proteome</keyword>
<dbReference type="EMBL" id="JACSRA010000015">
    <property type="protein sequence ID" value="MBD7911827.1"/>
    <property type="molecule type" value="Genomic_DNA"/>
</dbReference>
<proteinExistence type="predicted"/>
<dbReference type="InterPro" id="IPR025164">
    <property type="entry name" value="Toastrack_DUF4097"/>
</dbReference>
<dbReference type="Proteomes" id="UP000627781">
    <property type="component" value="Unassembled WGS sequence"/>
</dbReference>
<comment type="caution">
    <text evidence="2">The sequence shown here is derived from an EMBL/GenBank/DDBJ whole genome shotgun (WGS) entry which is preliminary data.</text>
</comment>
<evidence type="ECO:0000313" key="3">
    <source>
        <dbReference type="Proteomes" id="UP000627781"/>
    </source>
</evidence>
<sequence>MKKFVPTKVKISLIILAIISLCSYLSAAIVLFNSGYSLSSYFSDWDSDFRWNFGWNNHYNSSGTVEKDFSPTVQNINIESISHNLSIQSYDGSTIKVNIDGHFDDNNNYTKGLSRFDITDNDVNILTNTALRNSNFHLNIYISKTYKNNISLKSLSGSININGLELTNLLANTTSGDIILKNTNVNTVSLESKSGKIDSPSITSNNSKFKTLSGNIYLGGILGDSDVNSTSGSIKLKLSNLGNISNFSSISSDIDLTIPKEVGYTVSFSTTTGTLNGRNKNVDLNKNDNISLSNGDGSKSVTVKTTSGDLSVK</sequence>
<evidence type="ECO:0000259" key="1">
    <source>
        <dbReference type="Pfam" id="PF13349"/>
    </source>
</evidence>
<organism evidence="2 3">
    <name type="scientific">Clostridium cibarium</name>
    <dbReference type="NCBI Taxonomy" id="2762247"/>
    <lineage>
        <taxon>Bacteria</taxon>
        <taxon>Bacillati</taxon>
        <taxon>Bacillota</taxon>
        <taxon>Clostridia</taxon>
        <taxon>Eubacteriales</taxon>
        <taxon>Clostridiaceae</taxon>
        <taxon>Clostridium</taxon>
    </lineage>
</organism>
<evidence type="ECO:0000313" key="2">
    <source>
        <dbReference type="EMBL" id="MBD7911827.1"/>
    </source>
</evidence>
<protein>
    <submittedName>
        <fullName evidence="2">DUF4097 family beta strand repeat protein</fullName>
    </submittedName>
</protein>
<accession>A0ABR8PUK7</accession>
<feature type="domain" description="DUF4097" evidence="1">
    <location>
        <begin position="73"/>
        <end position="312"/>
    </location>
</feature>
<name>A0ABR8PUK7_9CLOT</name>